<protein>
    <submittedName>
        <fullName evidence="3">GHKL domain-containing protein</fullName>
    </submittedName>
</protein>
<gene>
    <name evidence="3" type="ORF">FZ041_14060</name>
</gene>
<feature type="transmembrane region" description="Helical" evidence="1">
    <location>
        <begin position="178"/>
        <end position="198"/>
    </location>
</feature>
<dbReference type="AlphaFoldDB" id="A0A5D6WGN6"/>
<dbReference type="Proteomes" id="UP000322783">
    <property type="component" value="Unassembled WGS sequence"/>
</dbReference>
<feature type="transmembrane region" description="Helical" evidence="1">
    <location>
        <begin position="12"/>
        <end position="33"/>
    </location>
</feature>
<keyword evidence="1" id="KW-0812">Transmembrane</keyword>
<keyword evidence="1" id="KW-1133">Transmembrane helix</keyword>
<feature type="transmembrane region" description="Helical" evidence="1">
    <location>
        <begin position="210"/>
        <end position="227"/>
    </location>
</feature>
<dbReference type="Gene3D" id="3.30.565.10">
    <property type="entry name" value="Histidine kinase-like ATPase, C-terminal domain"/>
    <property type="match status" value="1"/>
</dbReference>
<keyword evidence="4" id="KW-1185">Reference proteome</keyword>
<feature type="transmembrane region" description="Helical" evidence="1">
    <location>
        <begin position="53"/>
        <end position="72"/>
    </location>
</feature>
<dbReference type="EMBL" id="VTOZ01000047">
    <property type="protein sequence ID" value="TYZ26642.1"/>
    <property type="molecule type" value="Genomic_DNA"/>
</dbReference>
<keyword evidence="1" id="KW-0472">Membrane</keyword>
<evidence type="ECO:0000256" key="1">
    <source>
        <dbReference type="SAM" id="Phobius"/>
    </source>
</evidence>
<dbReference type="InterPro" id="IPR036890">
    <property type="entry name" value="HATPase_C_sf"/>
</dbReference>
<feature type="domain" description="Sensor histidine kinase NatK-like C-terminal" evidence="2">
    <location>
        <begin position="352"/>
        <end position="447"/>
    </location>
</feature>
<name>A0A5D6WGN6_9FIRM</name>
<proteinExistence type="predicted"/>
<dbReference type="InterPro" id="IPR032834">
    <property type="entry name" value="NatK-like_C"/>
</dbReference>
<dbReference type="SUPFAM" id="SSF55874">
    <property type="entry name" value="ATPase domain of HSP90 chaperone/DNA topoisomerase II/histidine kinase"/>
    <property type="match status" value="1"/>
</dbReference>
<accession>A0A5D6WGN6</accession>
<evidence type="ECO:0000313" key="3">
    <source>
        <dbReference type="EMBL" id="TYZ26642.1"/>
    </source>
</evidence>
<feature type="transmembrane region" description="Helical" evidence="1">
    <location>
        <begin position="105"/>
        <end position="131"/>
    </location>
</feature>
<feature type="transmembrane region" description="Helical" evidence="1">
    <location>
        <begin position="137"/>
        <end position="158"/>
    </location>
</feature>
<reference evidence="3 4" key="1">
    <citation type="submission" date="2019-08" db="EMBL/GenBank/DDBJ databases">
        <title>Selenomonas sp. mPRGC5 and Selenomonas sp. mPRGC8 isolated from ruminal fluid of dairy goat (Capra hircus).</title>
        <authorList>
            <person name="Poothong S."/>
            <person name="Nuengjamnong C."/>
            <person name="Tanasupawat S."/>
        </authorList>
    </citation>
    <scope>NUCLEOTIDE SEQUENCE [LARGE SCALE GENOMIC DNA]</scope>
    <source>
        <strain evidence="4">mPRGC8</strain>
    </source>
</reference>
<sequence length="453" mass="51651">MNIWSICSESEGLAMVVLLALALVCLQLTGVWLRYLPFARTVLAAQRRKLQWLSVGWGVLAVLGYTAVLNMYDGDVLRFKLLVAFGWVPFFLLAYYCIPRGFVQHLFVLGMHSLFSLLLHTISGFIVGGLLPGDYSYILHMLALLSCYLVLFTLLIPLERRLFSRLVPTQRFFQYRPLGLYISLMPLVVLFAYALPMLDGQLYHSVPERVGRLALPIFFFLMFRLVLMAGHQMSEHTAEVNRNNLLAQQLYSLREYTRLEEEKRQALRVLRHDMRHYNRLLGTLLDGGRISEARQLVDKQAAELEHTALQEFCANDLINATLSIYVYHLGNLEIPLQQKVNLPREMTGMDTDVAILLSNLLENALHASMRQPVTDRAVKVSAQYTGGQFVLSVANRFAEPLLLDADGLPYSELPGHGTGMISLRSFIQKYHARCDFRQQDGWVTVMVYWQGTD</sequence>
<evidence type="ECO:0000313" key="4">
    <source>
        <dbReference type="Proteomes" id="UP000322783"/>
    </source>
</evidence>
<feature type="transmembrane region" description="Helical" evidence="1">
    <location>
        <begin position="78"/>
        <end position="98"/>
    </location>
</feature>
<dbReference type="Pfam" id="PF14501">
    <property type="entry name" value="HATPase_c_5"/>
    <property type="match status" value="1"/>
</dbReference>
<evidence type="ECO:0000259" key="2">
    <source>
        <dbReference type="Pfam" id="PF14501"/>
    </source>
</evidence>
<organism evidence="3 4">
    <name type="scientific">Selenomonas caprae</name>
    <dbReference type="NCBI Taxonomy" id="2606905"/>
    <lineage>
        <taxon>Bacteria</taxon>
        <taxon>Bacillati</taxon>
        <taxon>Bacillota</taxon>
        <taxon>Negativicutes</taxon>
        <taxon>Selenomonadales</taxon>
        <taxon>Selenomonadaceae</taxon>
        <taxon>Selenomonas</taxon>
    </lineage>
</organism>
<comment type="caution">
    <text evidence="3">The sequence shown here is derived from an EMBL/GenBank/DDBJ whole genome shotgun (WGS) entry which is preliminary data.</text>
</comment>